<dbReference type="UniPathway" id="UPA00098">
    <property type="reaction ID" value="UER00359"/>
</dbReference>
<reference evidence="11 12" key="1">
    <citation type="submission" date="2016-10" db="EMBL/GenBank/DDBJ databases">
        <authorList>
            <person name="de Groot N.N."/>
        </authorList>
    </citation>
    <scope>NUCLEOTIDE SEQUENCE [LARGE SCALE GENOMIC DNA]</scope>
    <source>
        <strain evidence="11 12">CGMCC 1.9109</strain>
    </source>
</reference>
<comment type="catalytic activity">
    <reaction evidence="8">
        <text>L-glutamate + ATP = L-glutamyl 5-phosphate + ADP</text>
        <dbReference type="Rhea" id="RHEA:14877"/>
        <dbReference type="ChEBI" id="CHEBI:29985"/>
        <dbReference type="ChEBI" id="CHEBI:30616"/>
        <dbReference type="ChEBI" id="CHEBI:58274"/>
        <dbReference type="ChEBI" id="CHEBI:456216"/>
        <dbReference type="EC" id="2.7.2.11"/>
    </reaction>
</comment>
<comment type="similarity">
    <text evidence="8">Belongs to the glutamate 5-kinase family.</text>
</comment>
<feature type="binding site" evidence="8">
    <location>
        <position position="150"/>
    </location>
    <ligand>
        <name>substrate</name>
    </ligand>
</feature>
<dbReference type="InterPro" id="IPR041739">
    <property type="entry name" value="G5K_ProB"/>
</dbReference>
<dbReference type="PANTHER" id="PTHR43654">
    <property type="entry name" value="GLUTAMATE 5-KINASE"/>
    <property type="match status" value="1"/>
</dbReference>
<dbReference type="SUPFAM" id="SSF88697">
    <property type="entry name" value="PUA domain-like"/>
    <property type="match status" value="1"/>
</dbReference>
<evidence type="ECO:0000256" key="7">
    <source>
        <dbReference type="ARBA" id="ARBA00022840"/>
    </source>
</evidence>
<keyword evidence="5 8" id="KW-0547">Nucleotide-binding</keyword>
<dbReference type="PROSITE" id="PS00902">
    <property type="entry name" value="GLUTAMATE_5_KINASE"/>
    <property type="match status" value="1"/>
</dbReference>
<feature type="binding site" evidence="8">
    <location>
        <position position="138"/>
    </location>
    <ligand>
        <name>substrate</name>
    </ligand>
</feature>
<keyword evidence="2 8" id="KW-0028">Amino-acid biosynthesis</keyword>
<evidence type="ECO:0000256" key="6">
    <source>
        <dbReference type="ARBA" id="ARBA00022777"/>
    </source>
</evidence>
<dbReference type="HAMAP" id="MF_00456">
    <property type="entry name" value="ProB"/>
    <property type="match status" value="1"/>
</dbReference>
<comment type="pathway">
    <text evidence="8">Amino-acid biosynthesis; L-proline biosynthesis; L-glutamate 5-semialdehyde from L-glutamate: step 1/2.</text>
</comment>
<dbReference type="EC" id="2.7.2.11" evidence="8"/>
<keyword evidence="12" id="KW-1185">Reference proteome</keyword>
<dbReference type="Proteomes" id="UP000183685">
    <property type="component" value="Unassembled WGS sequence"/>
</dbReference>
<feature type="binding site" evidence="8">
    <location>
        <position position="10"/>
    </location>
    <ligand>
        <name>ATP</name>
        <dbReference type="ChEBI" id="CHEBI:30616"/>
    </ligand>
</feature>
<organism evidence="11 12">
    <name type="scientific">Kordiimonas lacus</name>
    <dbReference type="NCBI Taxonomy" id="637679"/>
    <lineage>
        <taxon>Bacteria</taxon>
        <taxon>Pseudomonadati</taxon>
        <taxon>Pseudomonadota</taxon>
        <taxon>Alphaproteobacteria</taxon>
        <taxon>Kordiimonadales</taxon>
        <taxon>Kordiimonadaceae</taxon>
        <taxon>Kordiimonas</taxon>
    </lineage>
</organism>
<feature type="domain" description="Aspartate/glutamate/uridylate kinase" evidence="9">
    <location>
        <begin position="5"/>
        <end position="232"/>
    </location>
</feature>
<protein>
    <recommendedName>
        <fullName evidence="8">Glutamate 5-kinase</fullName>
        <ecNumber evidence="8">2.7.2.11</ecNumber>
    </recommendedName>
    <alternativeName>
        <fullName evidence="8">Gamma-glutamyl kinase</fullName>
        <shortName evidence="8">GK</shortName>
    </alternativeName>
</protein>
<gene>
    <name evidence="8" type="primary">proB</name>
    <name evidence="11" type="ORF">SAMN04488071_1538</name>
</gene>
<evidence type="ECO:0000256" key="1">
    <source>
        <dbReference type="ARBA" id="ARBA00022490"/>
    </source>
</evidence>
<proteinExistence type="inferred from homology"/>
<comment type="subcellular location">
    <subcellularLocation>
        <location evidence="8">Cytoplasm</location>
    </subcellularLocation>
</comment>
<dbReference type="CDD" id="cd04242">
    <property type="entry name" value="AAK_G5K_ProB"/>
    <property type="match status" value="1"/>
</dbReference>
<dbReference type="InterPro" id="IPR036974">
    <property type="entry name" value="PUA_sf"/>
</dbReference>
<dbReference type="RefSeq" id="WP_139167506.1">
    <property type="nucleotide sequence ID" value="NZ_DAIOMO010000002.1"/>
</dbReference>
<dbReference type="Gene3D" id="3.40.1160.10">
    <property type="entry name" value="Acetylglutamate kinase-like"/>
    <property type="match status" value="1"/>
</dbReference>
<dbReference type="GO" id="GO:0003723">
    <property type="term" value="F:RNA binding"/>
    <property type="evidence" value="ECO:0007669"/>
    <property type="project" value="InterPro"/>
</dbReference>
<keyword evidence="6 8" id="KW-0418">Kinase</keyword>
<dbReference type="CDD" id="cd21157">
    <property type="entry name" value="PUA_G5K"/>
    <property type="match status" value="1"/>
</dbReference>
<accession>A0A1G6Y9I3</accession>
<evidence type="ECO:0000256" key="2">
    <source>
        <dbReference type="ARBA" id="ARBA00022605"/>
    </source>
</evidence>
<dbReference type="InterPro" id="IPR001057">
    <property type="entry name" value="Glu/AcGlu_kinase"/>
</dbReference>
<dbReference type="InterPro" id="IPR005715">
    <property type="entry name" value="Glu_5kinase/COase_Synthase"/>
</dbReference>
<dbReference type="InterPro" id="IPR019797">
    <property type="entry name" value="Glutamate_5-kinase_CS"/>
</dbReference>
<dbReference type="GO" id="GO:0055129">
    <property type="term" value="P:L-proline biosynthetic process"/>
    <property type="evidence" value="ECO:0007669"/>
    <property type="project" value="UniProtKB-UniRule"/>
</dbReference>
<dbReference type="OrthoDB" id="9804434at2"/>
<keyword evidence="3 8" id="KW-0641">Proline biosynthesis</keyword>
<evidence type="ECO:0000256" key="8">
    <source>
        <dbReference type="HAMAP-Rule" id="MF_00456"/>
    </source>
</evidence>
<evidence type="ECO:0000259" key="10">
    <source>
        <dbReference type="Pfam" id="PF01472"/>
    </source>
</evidence>
<name>A0A1G6Y9I3_9PROT</name>
<feature type="binding site" evidence="8">
    <location>
        <position position="51"/>
    </location>
    <ligand>
        <name>substrate</name>
    </ligand>
</feature>
<comment type="caution">
    <text evidence="8">Lacks conserved residue(s) required for the propagation of feature annotation.</text>
</comment>
<dbReference type="InterPro" id="IPR011529">
    <property type="entry name" value="Glu_5kinase"/>
</dbReference>
<evidence type="ECO:0000313" key="11">
    <source>
        <dbReference type="EMBL" id="SDD87048.1"/>
    </source>
</evidence>
<dbReference type="AlphaFoldDB" id="A0A1G6Y9I3"/>
<evidence type="ECO:0000256" key="4">
    <source>
        <dbReference type="ARBA" id="ARBA00022679"/>
    </source>
</evidence>
<dbReference type="GO" id="GO:0005524">
    <property type="term" value="F:ATP binding"/>
    <property type="evidence" value="ECO:0007669"/>
    <property type="project" value="UniProtKB-KW"/>
</dbReference>
<keyword evidence="4 8" id="KW-0808">Transferase</keyword>
<dbReference type="PIRSF" id="PIRSF000729">
    <property type="entry name" value="GK"/>
    <property type="match status" value="1"/>
</dbReference>
<keyword evidence="7 8" id="KW-0067">ATP-binding</keyword>
<evidence type="ECO:0000256" key="5">
    <source>
        <dbReference type="ARBA" id="ARBA00022741"/>
    </source>
</evidence>
<dbReference type="InterPro" id="IPR015947">
    <property type="entry name" value="PUA-like_sf"/>
</dbReference>
<evidence type="ECO:0000259" key="9">
    <source>
        <dbReference type="Pfam" id="PF00696"/>
    </source>
</evidence>
<comment type="function">
    <text evidence="8">Catalyzes the transfer of a phosphate group to glutamate to form L-glutamate 5-phosphate.</text>
</comment>
<dbReference type="Pfam" id="PF01472">
    <property type="entry name" value="PUA"/>
    <property type="match status" value="1"/>
</dbReference>
<dbReference type="PROSITE" id="PS50890">
    <property type="entry name" value="PUA"/>
    <property type="match status" value="1"/>
</dbReference>
<evidence type="ECO:0000313" key="12">
    <source>
        <dbReference type="Proteomes" id="UP000183685"/>
    </source>
</evidence>
<dbReference type="EMBL" id="FNAK01000003">
    <property type="protein sequence ID" value="SDD87048.1"/>
    <property type="molecule type" value="Genomic_DNA"/>
</dbReference>
<dbReference type="SUPFAM" id="SSF53633">
    <property type="entry name" value="Carbamate kinase-like"/>
    <property type="match status" value="1"/>
</dbReference>
<dbReference type="STRING" id="637679.GCA_001550055_01218"/>
<feature type="binding site" evidence="8">
    <location>
        <begin position="209"/>
        <end position="215"/>
    </location>
    <ligand>
        <name>ATP</name>
        <dbReference type="ChEBI" id="CHEBI:30616"/>
    </ligand>
</feature>
<dbReference type="GO" id="GO:0004349">
    <property type="term" value="F:glutamate 5-kinase activity"/>
    <property type="evidence" value="ECO:0007669"/>
    <property type="project" value="UniProtKB-UniRule"/>
</dbReference>
<dbReference type="InterPro" id="IPR001048">
    <property type="entry name" value="Asp/Glu/Uridylate_kinase"/>
</dbReference>
<sequence>MSMSKRIVVKIGSSLLAHSQELTLRYAFMHGLMSDIARLKEQGYEVVLMSSGAVALGLNAIGKSPEDAGILDKQAAAAYGQPLLLNAYKQVAHEFGFDIAQILVTLGDMEGRRRFINIKNTLERLFDNGIMPIVNENDTVTTEELRVGDNDRLAAKVAQMIQADHLVLLTSIDGLYDRPPSEPGAEFIEKLEDVSTYLAATTGTNALGSGGMYTKLQAANMAQHAGCSTIIAEGIIENPILSVLEGERRHTLCTAIGTPASAWKVWLTNRLQVAGSLILKQSAADELVSTPQAIKHTDIVSVADTFQKGDILHIYDEKGQEIARGLTNFGSDEVLLLARHPESTTAELLGYSAVPDVITTKNMVILNDNHLSWEVPTEDLQQVAS</sequence>
<dbReference type="InterPro" id="IPR002478">
    <property type="entry name" value="PUA"/>
</dbReference>
<dbReference type="PANTHER" id="PTHR43654:SF1">
    <property type="entry name" value="ISOPENTENYL PHOSPHATE KINASE"/>
    <property type="match status" value="1"/>
</dbReference>
<dbReference type="Pfam" id="PF00696">
    <property type="entry name" value="AA_kinase"/>
    <property type="match status" value="1"/>
</dbReference>
<evidence type="ECO:0000256" key="3">
    <source>
        <dbReference type="ARBA" id="ARBA00022650"/>
    </source>
</evidence>
<feature type="domain" description="PUA" evidence="10">
    <location>
        <begin position="276"/>
        <end position="340"/>
    </location>
</feature>
<dbReference type="Gene3D" id="2.30.130.10">
    <property type="entry name" value="PUA domain"/>
    <property type="match status" value="1"/>
</dbReference>
<dbReference type="InterPro" id="IPR036393">
    <property type="entry name" value="AceGlu_kinase-like_sf"/>
</dbReference>
<dbReference type="GO" id="GO:0005829">
    <property type="term" value="C:cytosol"/>
    <property type="evidence" value="ECO:0007669"/>
    <property type="project" value="TreeGrafter"/>
</dbReference>
<dbReference type="NCBIfam" id="TIGR01027">
    <property type="entry name" value="proB"/>
    <property type="match status" value="1"/>
</dbReference>
<dbReference type="PRINTS" id="PR00474">
    <property type="entry name" value="GLU5KINASE"/>
</dbReference>
<keyword evidence="1 8" id="KW-0963">Cytoplasm</keyword>
<dbReference type="FunFam" id="3.40.1160.10:FF:000006">
    <property type="entry name" value="Glutamate 5-kinase"/>
    <property type="match status" value="1"/>
</dbReference>